<dbReference type="Pfam" id="PF14286">
    <property type="entry name" value="DHHW"/>
    <property type="match status" value="1"/>
</dbReference>
<accession>A0A9X8Y977</accession>
<dbReference type="Proteomes" id="UP000294682">
    <property type="component" value="Unassembled WGS sequence"/>
</dbReference>
<feature type="region of interest" description="Disordered" evidence="1">
    <location>
        <begin position="473"/>
        <end position="525"/>
    </location>
</feature>
<protein>
    <submittedName>
        <fullName evidence="3">DHHW motif protein</fullName>
    </submittedName>
</protein>
<reference evidence="3 4" key="1">
    <citation type="submission" date="2019-03" db="EMBL/GenBank/DDBJ databases">
        <title>Genomic Encyclopedia of Type Strains, Phase IV (KMG-IV): sequencing the most valuable type-strain genomes for metagenomic binning, comparative biology and taxonomic classification.</title>
        <authorList>
            <person name="Goeker M."/>
        </authorList>
    </citation>
    <scope>NUCLEOTIDE SEQUENCE [LARGE SCALE GENOMIC DNA]</scope>
    <source>
        <strain evidence="3 4">DSM 100433</strain>
    </source>
</reference>
<keyword evidence="4" id="KW-1185">Reference proteome</keyword>
<evidence type="ECO:0000313" key="4">
    <source>
        <dbReference type="Proteomes" id="UP000294682"/>
    </source>
</evidence>
<evidence type="ECO:0000256" key="2">
    <source>
        <dbReference type="SAM" id="Phobius"/>
    </source>
</evidence>
<feature type="transmembrane region" description="Helical" evidence="2">
    <location>
        <begin position="40"/>
        <end position="59"/>
    </location>
</feature>
<organism evidence="3 4">
    <name type="scientific">Harryflintia acetispora</name>
    <dbReference type="NCBI Taxonomy" id="1849041"/>
    <lineage>
        <taxon>Bacteria</taxon>
        <taxon>Bacillati</taxon>
        <taxon>Bacillota</taxon>
        <taxon>Clostridia</taxon>
        <taxon>Eubacteriales</taxon>
        <taxon>Oscillospiraceae</taxon>
        <taxon>Harryflintia</taxon>
    </lineage>
</organism>
<gene>
    <name evidence="3" type="ORF">EDD78_101228</name>
</gene>
<evidence type="ECO:0000256" key="1">
    <source>
        <dbReference type="SAM" id="MobiDB-lite"/>
    </source>
</evidence>
<dbReference type="OrthoDB" id="175771at2"/>
<name>A0A9X8Y977_9FIRM</name>
<dbReference type="AlphaFoldDB" id="A0A9X8Y977"/>
<keyword evidence="2" id="KW-1133">Transmembrane helix</keyword>
<feature type="region of interest" description="Disordered" evidence="1">
    <location>
        <begin position="124"/>
        <end position="174"/>
    </location>
</feature>
<comment type="caution">
    <text evidence="3">The sequence shown here is derived from an EMBL/GenBank/DDBJ whole genome shotgun (WGS) entry which is preliminary data.</text>
</comment>
<keyword evidence="2" id="KW-0812">Transmembrane</keyword>
<evidence type="ECO:0000313" key="3">
    <source>
        <dbReference type="EMBL" id="TCL45246.1"/>
    </source>
</evidence>
<proteinExistence type="predicted"/>
<feature type="compositionally biased region" description="Basic and acidic residues" evidence="1">
    <location>
        <begin position="506"/>
        <end position="525"/>
    </location>
</feature>
<dbReference type="EMBL" id="SLUK01000001">
    <property type="protein sequence ID" value="TCL45246.1"/>
    <property type="molecule type" value="Genomic_DNA"/>
</dbReference>
<dbReference type="RefSeq" id="WP_079700332.1">
    <property type="nucleotide sequence ID" value="NZ_SLUK01000001.1"/>
</dbReference>
<keyword evidence="2" id="KW-0472">Membrane</keyword>
<sequence length="525" mass="59437">MYTPKNRKRTRKYNAGYADLVNTGAALRRRDSHWRVTSKLNVILLVGVLASFGVLSLVLPKPTVSEYENRSLQEMPHFSLQGLVSGKYIEELELYYSDSFPLRENFVRAAANIQEDFGVDLGGRLHTAPDPVHQDETPSPAPSRPEPQDSAVPVENGYETPAEETPEIPTVADDGAMGEQYGSVFIYKGQALPLFSPSEQNSRRYAQAINDYHAALGDSAQIYNLIVPAHIEFALPERLQDITSPEKPNIDFIYSLLEPGIKPVDAYTNLLLHNDEYLYFATDHHWTGLGAYYAYQAFCEQAGFEPVPLESMEKRTLENFIGSLYTQTQNSSLLKNPDHVDYWIIPTPHKVEQYLRGSPYQGRETTLLGEYAKSPNSYSVFLQGDYPLTKITTNIKNGRKIAVVKESFGNAFSPFLVNHYEEVYVVDQRYFQLNLVDYMKEHGINELLFINNIFAANTAVRISEIERLRTQTFLPYNPPAPKEEASSQESSSEGGEDEEKASSSSKPEKRSGGYDRDYWEKKRDD</sequence>
<dbReference type="InterPro" id="IPR025945">
    <property type="entry name" value="DHHW"/>
</dbReference>